<gene>
    <name evidence="1" type="ORF">DDV21_009480</name>
    <name evidence="2" type="ORF">DDV22_06210</name>
    <name evidence="3" type="ORF">DDV23_06470</name>
</gene>
<proteinExistence type="predicted"/>
<dbReference type="Gene3D" id="3.40.50.1000">
    <property type="entry name" value="HAD superfamily/HAD-like"/>
    <property type="match status" value="1"/>
</dbReference>
<dbReference type="PROSITE" id="PS01228">
    <property type="entry name" value="COF_1"/>
    <property type="match status" value="1"/>
</dbReference>
<dbReference type="SFLD" id="SFLDS00003">
    <property type="entry name" value="Haloacid_Dehalogenase"/>
    <property type="match status" value="1"/>
</dbReference>
<dbReference type="InterPro" id="IPR023214">
    <property type="entry name" value="HAD_sf"/>
</dbReference>
<dbReference type="Proteomes" id="UP000246115">
    <property type="component" value="Chromosome"/>
</dbReference>
<dbReference type="PROSITE" id="PS01229">
    <property type="entry name" value="COF_2"/>
    <property type="match status" value="1"/>
</dbReference>
<dbReference type="OrthoDB" id="9790031at2"/>
<evidence type="ECO:0000313" key="5">
    <source>
        <dbReference type="Proteomes" id="UP000262901"/>
    </source>
</evidence>
<name>A0A372KM15_9STRE</name>
<dbReference type="Proteomes" id="UP000262901">
    <property type="component" value="Unassembled WGS sequence"/>
</dbReference>
<dbReference type="GO" id="GO:0005829">
    <property type="term" value="C:cytosol"/>
    <property type="evidence" value="ECO:0007669"/>
    <property type="project" value="TreeGrafter"/>
</dbReference>
<dbReference type="InterPro" id="IPR036412">
    <property type="entry name" value="HAD-like_sf"/>
</dbReference>
<accession>A0A346NE46</accession>
<dbReference type="KEGG" id="schj:DDV21_009480"/>
<dbReference type="SUPFAM" id="SSF56784">
    <property type="entry name" value="HAD-like"/>
    <property type="match status" value="1"/>
</dbReference>
<reference evidence="3 5" key="2">
    <citation type="submission" date="2018-08" db="EMBL/GenBank/DDBJ databases">
        <title>Draft genome of Streptococcus sp. nov. Z1.</title>
        <authorList>
            <person name="Tian Z."/>
        </authorList>
    </citation>
    <scope>NUCLEOTIDE SEQUENCE [LARGE SCALE GENOMIC DNA]</scope>
    <source>
        <strain evidence="3">Z1</strain>
        <strain evidence="5">Z1(2018)</strain>
    </source>
</reference>
<dbReference type="SFLD" id="SFLDG01144">
    <property type="entry name" value="C2.B.4:_PGP_Like"/>
    <property type="match status" value="1"/>
</dbReference>
<reference evidence="1" key="4">
    <citation type="journal article" date="2019" name="Int. J. Syst. Evol. Microbiol.">
        <title>Streptococcus chenjunshii sp. nov. isolated from feces of Tibetan antelopes.</title>
        <authorList>
            <person name="Tian Z."/>
            <person name="Lu S."/>
            <person name="Jin D."/>
            <person name="Yang J."/>
            <person name="Pu J."/>
            <person name="Lai X.H."/>
            <person name="Bai X.N."/>
            <person name="Wu X.M."/>
            <person name="Li J."/>
            <person name="Wang S."/>
            <person name="Xu J."/>
        </authorList>
    </citation>
    <scope>NUCLEOTIDE SEQUENCE</scope>
    <source>
        <strain evidence="1">Z15</strain>
    </source>
</reference>
<dbReference type="Gene3D" id="3.30.1240.10">
    <property type="match status" value="1"/>
</dbReference>
<dbReference type="CDD" id="cd07516">
    <property type="entry name" value="HAD_Pase"/>
    <property type="match status" value="1"/>
</dbReference>
<reference evidence="4" key="3">
    <citation type="submission" date="2018-08" db="EMBL/GenBank/DDBJ databases">
        <title>Streptococcus chenjunshii sp. nov., isolated from stools sample of the Tibetan antelope in the Qinghai-Tibet plateau, China.</title>
        <authorList>
            <person name="Tian Z."/>
        </authorList>
    </citation>
    <scope>NUCLEOTIDE SEQUENCE [LARGE SCALE GENOMIC DNA]</scope>
    <source>
        <strain evidence="4">Z15</strain>
    </source>
</reference>
<dbReference type="EMBL" id="QVQZ01000013">
    <property type="protein sequence ID" value="RFU53016.1"/>
    <property type="molecule type" value="Genomic_DNA"/>
</dbReference>
<organism evidence="3 5">
    <name type="scientific">Streptococcus chenjunshii</name>
    <dbReference type="NCBI Taxonomy" id="2173853"/>
    <lineage>
        <taxon>Bacteria</taxon>
        <taxon>Bacillati</taxon>
        <taxon>Bacillota</taxon>
        <taxon>Bacilli</taxon>
        <taxon>Lactobacillales</taxon>
        <taxon>Streptococcaceae</taxon>
        <taxon>Streptococcus</taxon>
    </lineage>
</organism>
<evidence type="ECO:0000313" key="6">
    <source>
        <dbReference type="Proteomes" id="UP000264056"/>
    </source>
</evidence>
<dbReference type="PANTHER" id="PTHR10000">
    <property type="entry name" value="PHOSPHOSERINE PHOSPHATASE"/>
    <property type="match status" value="1"/>
</dbReference>
<dbReference type="Pfam" id="PF08282">
    <property type="entry name" value="Hydrolase_3"/>
    <property type="match status" value="1"/>
</dbReference>
<keyword evidence="6" id="KW-1185">Reference proteome</keyword>
<dbReference type="AlphaFoldDB" id="A0A372KM15"/>
<dbReference type="InterPro" id="IPR006379">
    <property type="entry name" value="HAD-SF_hydro_IIB"/>
</dbReference>
<evidence type="ECO:0000313" key="1">
    <source>
        <dbReference type="EMBL" id="AXQ79291.1"/>
    </source>
</evidence>
<dbReference type="PANTHER" id="PTHR10000:SF8">
    <property type="entry name" value="HAD SUPERFAMILY HYDROLASE-LIKE, TYPE 3"/>
    <property type="match status" value="1"/>
</dbReference>
<dbReference type="GO" id="GO:0000287">
    <property type="term" value="F:magnesium ion binding"/>
    <property type="evidence" value="ECO:0007669"/>
    <property type="project" value="TreeGrafter"/>
</dbReference>
<accession>A0A372KM15</accession>
<dbReference type="GO" id="GO:0016791">
    <property type="term" value="F:phosphatase activity"/>
    <property type="evidence" value="ECO:0007669"/>
    <property type="project" value="TreeGrafter"/>
</dbReference>
<evidence type="ECO:0000313" key="2">
    <source>
        <dbReference type="EMBL" id="RFU50870.1"/>
    </source>
</evidence>
<dbReference type="SFLD" id="SFLDG01140">
    <property type="entry name" value="C2.B:_Phosphomannomutase_and_P"/>
    <property type="match status" value="1"/>
</dbReference>
<dbReference type="NCBIfam" id="TIGR01484">
    <property type="entry name" value="HAD-SF-IIB"/>
    <property type="match status" value="1"/>
</dbReference>
<evidence type="ECO:0000313" key="3">
    <source>
        <dbReference type="EMBL" id="RFU53016.1"/>
    </source>
</evidence>
<dbReference type="RefSeq" id="WP_116878299.1">
    <property type="nucleotide sequence ID" value="NZ_CP031733.1"/>
</dbReference>
<dbReference type="Proteomes" id="UP000264056">
    <property type="component" value="Unassembled WGS sequence"/>
</dbReference>
<protein>
    <submittedName>
        <fullName evidence="3">HAD family phosphatase</fullName>
    </submittedName>
</protein>
<dbReference type="EMBL" id="QVQY01000014">
    <property type="protein sequence ID" value="RFU50870.1"/>
    <property type="molecule type" value="Genomic_DNA"/>
</dbReference>
<reference evidence="2 6" key="1">
    <citation type="submission" date="2018-08" db="EMBL/GenBank/DDBJ databases">
        <title>Draft genome of Streptococcus sp .nov. Z2.</title>
        <authorList>
            <person name="Tian Z."/>
        </authorList>
    </citation>
    <scope>NUCLEOTIDE SEQUENCE [LARGE SCALE GENOMIC DNA]</scope>
    <source>
        <strain evidence="2 6">Z2</strain>
    </source>
</reference>
<dbReference type="NCBIfam" id="TIGR00099">
    <property type="entry name" value="Cof-subfamily"/>
    <property type="match status" value="1"/>
</dbReference>
<sequence length="270" mass="29771">MIKLIAVDMDGTLLNSARELPAENILALQRAAQAGVKIVLCTGRPKSGVQPYFNKLELTEEEYVIMNNGCSVYNTKEWDLIDYSALSYRELEILEQAVLDCPDVCLTLTGERTYYALGKKVPELVQADAELVFTTARAASLDQVRSDSEIIFQAMYMAEKAQLDRFQKIRETELGQLFSAVRSQNDIFEAMPKGVTKGKALQALSNQLGFNAGEVMAIGDAANDLEMLKFAGVSVAMANASQQVKEHSRYLTVSNDEAGVARAIDKYVFS</sequence>
<dbReference type="EMBL" id="CP031733">
    <property type="protein sequence ID" value="AXQ79291.1"/>
    <property type="molecule type" value="Genomic_DNA"/>
</dbReference>
<dbReference type="InterPro" id="IPR000150">
    <property type="entry name" value="Cof"/>
</dbReference>
<evidence type="ECO:0000313" key="4">
    <source>
        <dbReference type="Proteomes" id="UP000246115"/>
    </source>
</evidence>